<protein>
    <submittedName>
        <fullName evidence="2">Uncharacterized protein</fullName>
    </submittedName>
</protein>
<dbReference type="EMBL" id="JAENIJ010000025">
    <property type="protein sequence ID" value="MBK1883694.1"/>
    <property type="molecule type" value="Genomic_DNA"/>
</dbReference>
<organism evidence="2 3">
    <name type="scientific">Luteolibacter pohnpeiensis</name>
    <dbReference type="NCBI Taxonomy" id="454153"/>
    <lineage>
        <taxon>Bacteria</taxon>
        <taxon>Pseudomonadati</taxon>
        <taxon>Verrucomicrobiota</taxon>
        <taxon>Verrucomicrobiia</taxon>
        <taxon>Verrucomicrobiales</taxon>
        <taxon>Verrucomicrobiaceae</taxon>
        <taxon>Luteolibacter</taxon>
    </lineage>
</organism>
<dbReference type="RefSeq" id="WP_200272101.1">
    <property type="nucleotide sequence ID" value="NZ_JAENIJ010000025.1"/>
</dbReference>
<keyword evidence="3" id="KW-1185">Reference proteome</keyword>
<dbReference type="AlphaFoldDB" id="A0A934S9G5"/>
<proteinExistence type="predicted"/>
<evidence type="ECO:0000313" key="3">
    <source>
        <dbReference type="Proteomes" id="UP000603141"/>
    </source>
</evidence>
<gene>
    <name evidence="2" type="ORF">JIN85_14850</name>
</gene>
<dbReference type="Proteomes" id="UP000603141">
    <property type="component" value="Unassembled WGS sequence"/>
</dbReference>
<name>A0A934S9G5_9BACT</name>
<evidence type="ECO:0000313" key="2">
    <source>
        <dbReference type="EMBL" id="MBK1883694.1"/>
    </source>
</evidence>
<accession>A0A934S9G5</accession>
<evidence type="ECO:0000256" key="1">
    <source>
        <dbReference type="SAM" id="MobiDB-lite"/>
    </source>
</evidence>
<feature type="region of interest" description="Disordered" evidence="1">
    <location>
        <begin position="102"/>
        <end position="121"/>
    </location>
</feature>
<comment type="caution">
    <text evidence="2">The sequence shown here is derived from an EMBL/GenBank/DDBJ whole genome shotgun (WGS) entry which is preliminary data.</text>
</comment>
<sequence length="121" mass="13128">MSEENEETNELPGNMFAKVLGEISHGDLASQASEEMANLVKAVSETNKSGSLTLVISVKPRGHDSGQVELAGELKPKCPIKDVAPSMFFTTEHGQLVRDNPRQKQFQFGEPKAVKPSASNF</sequence>
<reference evidence="2" key="1">
    <citation type="submission" date="2021-01" db="EMBL/GenBank/DDBJ databases">
        <title>Modified the classification status of verrucomicrobia.</title>
        <authorList>
            <person name="Feng X."/>
        </authorList>
    </citation>
    <scope>NUCLEOTIDE SEQUENCE</scope>
    <source>
        <strain evidence="2">KCTC 22041</strain>
    </source>
</reference>